<evidence type="ECO:0000259" key="4">
    <source>
        <dbReference type="Pfam" id="PF15377"/>
    </source>
</evidence>
<feature type="region of interest" description="Disordered" evidence="1">
    <location>
        <begin position="309"/>
        <end position="494"/>
    </location>
</feature>
<feature type="transmembrane region" description="Helical" evidence="2">
    <location>
        <begin position="151"/>
        <end position="171"/>
    </location>
</feature>
<feature type="transmembrane region" description="Helical" evidence="2">
    <location>
        <begin position="73"/>
        <end position="96"/>
    </location>
</feature>
<evidence type="ECO:0000313" key="6">
    <source>
        <dbReference type="Proteomes" id="UP000274922"/>
    </source>
</evidence>
<feature type="compositionally biased region" description="Low complexity" evidence="1">
    <location>
        <begin position="444"/>
        <end position="469"/>
    </location>
</feature>
<proteinExistence type="predicted"/>
<protein>
    <submittedName>
        <fullName evidence="5">Uncharacterized protein</fullName>
    </submittedName>
</protein>
<dbReference type="PANTHER" id="PTHR31685">
    <property type="entry name" value="INTEGRAL MEMBRANE PROTEIN (AFU_ORTHOLOGUE AFUA_6G12730)-RELATED"/>
    <property type="match status" value="1"/>
</dbReference>
<dbReference type="Pfam" id="PF15377">
    <property type="entry name" value="DUF4604"/>
    <property type="match status" value="1"/>
</dbReference>
<evidence type="ECO:0000256" key="1">
    <source>
        <dbReference type="SAM" id="MobiDB-lite"/>
    </source>
</evidence>
<organism evidence="5 6">
    <name type="scientific">Caulochytrium protostelioides</name>
    <dbReference type="NCBI Taxonomy" id="1555241"/>
    <lineage>
        <taxon>Eukaryota</taxon>
        <taxon>Fungi</taxon>
        <taxon>Fungi incertae sedis</taxon>
        <taxon>Chytridiomycota</taxon>
        <taxon>Chytridiomycota incertae sedis</taxon>
        <taxon>Chytridiomycetes</taxon>
        <taxon>Caulochytriales</taxon>
        <taxon>Caulochytriaceae</taxon>
        <taxon>Caulochytrium</taxon>
    </lineage>
</organism>
<gene>
    <name evidence="5" type="ORF">CXG81DRAFT_27907</name>
</gene>
<dbReference type="InterPro" id="IPR018827">
    <property type="entry name" value="YTP1_C"/>
</dbReference>
<dbReference type="EMBL" id="ML014295">
    <property type="protein sequence ID" value="RKO99335.1"/>
    <property type="molecule type" value="Genomic_DNA"/>
</dbReference>
<evidence type="ECO:0000313" key="5">
    <source>
        <dbReference type="EMBL" id="RKO99335.1"/>
    </source>
</evidence>
<keyword evidence="6" id="KW-1185">Reference proteome</keyword>
<feature type="transmembrane region" description="Helical" evidence="2">
    <location>
        <begin position="241"/>
        <end position="266"/>
    </location>
</feature>
<dbReference type="Pfam" id="PF10355">
    <property type="entry name" value="Ytp1"/>
    <property type="match status" value="1"/>
</dbReference>
<dbReference type="AlphaFoldDB" id="A0A4P9X259"/>
<feature type="domain" description="Protein YTP1-like C-terminal" evidence="3">
    <location>
        <begin position="4"/>
        <end position="183"/>
    </location>
</feature>
<feature type="compositionally biased region" description="Polar residues" evidence="1">
    <location>
        <begin position="425"/>
        <end position="435"/>
    </location>
</feature>
<evidence type="ECO:0000259" key="3">
    <source>
        <dbReference type="Pfam" id="PF10355"/>
    </source>
</evidence>
<keyword evidence="2" id="KW-0472">Membrane</keyword>
<keyword evidence="2" id="KW-1133">Transmembrane helix</keyword>
<name>A0A4P9X259_9FUNG</name>
<feature type="transmembrane region" description="Helical" evidence="2">
    <location>
        <begin position="108"/>
        <end position="131"/>
    </location>
</feature>
<accession>A0A4P9X259</accession>
<sequence>MAATPEAVESCLLFVYGITNIWLERLATHATPGSHEPSHHDIQHEAIAGVLLVVGFVALLMERRVTPLVRLQLAMPQFNAANVIPGSAMILLGLLLRSHGQSSQLAALLHYVWGGLLAVGGIFRLLGYVSLRGTPYQPADPVALLAIDPPLFEFFAGMLLMVGGLIFTLSARDVTNALRRAGFGVLSAHAHGHGHGHDNGHGHDGALGETPGTSALGGISLDAAAVALQAHAAAEKVTQDVIFLVVLATTGLLAILGVVLATAVWLQALKRRLVRHARKQVLLAPLSQNVRFEAETPAFLSRLLAGQTPEDTSGLTRASPAAAAAAAARHAGHDGDGPEDREDEQPLVEWDPSSGVSEEDARRLGRVHRGGTAAHREADRSVAPSTGARRPKGALAAVLTAPRSDAALPRAPSRLGASKMRRSGPSASSGVSTPTAPVKKNGRAASATLGISASAASAASSASSASSASRRAKDTKPRRAVLSFGGNDEDDAPV</sequence>
<dbReference type="PANTHER" id="PTHR31685:SF3">
    <property type="entry name" value="INTEGRAL MEMBRANE PROTEIN (AFU_ORTHOLOGUE AFUA_6G12730)"/>
    <property type="match status" value="1"/>
</dbReference>
<evidence type="ECO:0000256" key="2">
    <source>
        <dbReference type="SAM" id="Phobius"/>
    </source>
</evidence>
<dbReference type="STRING" id="1555241.A0A4P9X259"/>
<dbReference type="OrthoDB" id="4491390at2759"/>
<keyword evidence="2" id="KW-0812">Transmembrane</keyword>
<reference evidence="6" key="1">
    <citation type="journal article" date="2018" name="Nat. Microbiol.">
        <title>Leveraging single-cell genomics to expand the fungal tree of life.</title>
        <authorList>
            <person name="Ahrendt S.R."/>
            <person name="Quandt C.A."/>
            <person name="Ciobanu D."/>
            <person name="Clum A."/>
            <person name="Salamov A."/>
            <person name="Andreopoulos B."/>
            <person name="Cheng J.F."/>
            <person name="Woyke T."/>
            <person name="Pelin A."/>
            <person name="Henrissat B."/>
            <person name="Reynolds N.K."/>
            <person name="Benny G.L."/>
            <person name="Smith M.E."/>
            <person name="James T.Y."/>
            <person name="Grigoriev I.V."/>
        </authorList>
    </citation>
    <scope>NUCLEOTIDE SEQUENCE [LARGE SCALE GENOMIC DNA]</scope>
    <source>
        <strain evidence="6">ATCC 52028</strain>
    </source>
</reference>
<dbReference type="InterPro" id="IPR027911">
    <property type="entry name" value="DUF4604"/>
</dbReference>
<dbReference type="Proteomes" id="UP000274922">
    <property type="component" value="Unassembled WGS sequence"/>
</dbReference>
<feature type="domain" description="DUF4604" evidence="4">
    <location>
        <begin position="289"/>
        <end position="487"/>
    </location>
</feature>